<feature type="domain" description="Carbohydrate kinase PfkB" evidence="5">
    <location>
        <begin position="5"/>
        <end position="246"/>
    </location>
</feature>
<dbReference type="InterPro" id="IPR029056">
    <property type="entry name" value="Ribokinase-like"/>
</dbReference>
<evidence type="ECO:0000256" key="4">
    <source>
        <dbReference type="RuleBase" id="RU003704"/>
    </source>
</evidence>
<gene>
    <name evidence="6" type="ORF">OVA965_LOCUS18787</name>
    <name evidence="7" type="ORF">TMI583_LOCUS18800</name>
</gene>
<sequence length="327" mass="36573">MSEKLVLTFGAACIDYIAVFDTFPKPEDKVRTQSLTLCGGGNAGNTSTCLSRLNINTKIVCKIGDDGNGKKILQDFKNDNVNTQEVLIKQGMTTSLTYVIVDITNATRTCLFSPSAEEILVDDVKKLGQSWLNGIDLVHFDSRSTPAAVELARLVKQNNILCTLDLEKYRPSLENLLLLIDYIVTTERYSLSCNETPVTTAVRLLKSDRCKFVVITKGKDGSMLVQKRILENKNENFNRVSKENIVYDDIEYDVINCPSWPIDQKDIMDTTGAGDAFIGGIIFSILQKWSIEKMMCFASYVAMRKLKGLGARMTLPRLDEINFSIFD</sequence>
<dbReference type="EMBL" id="CAJOBA010009470">
    <property type="protein sequence ID" value="CAF3852105.1"/>
    <property type="molecule type" value="Genomic_DNA"/>
</dbReference>
<reference evidence="7" key="1">
    <citation type="submission" date="2021-02" db="EMBL/GenBank/DDBJ databases">
        <authorList>
            <person name="Nowell W R."/>
        </authorList>
    </citation>
    <scope>NUCLEOTIDE SEQUENCE</scope>
</reference>
<dbReference type="GO" id="GO:0016301">
    <property type="term" value="F:kinase activity"/>
    <property type="evidence" value="ECO:0007669"/>
    <property type="project" value="UniProtKB-KW"/>
</dbReference>
<dbReference type="GO" id="GO:0006796">
    <property type="term" value="P:phosphate-containing compound metabolic process"/>
    <property type="evidence" value="ECO:0007669"/>
    <property type="project" value="UniProtKB-ARBA"/>
</dbReference>
<evidence type="ECO:0000259" key="5">
    <source>
        <dbReference type="Pfam" id="PF00294"/>
    </source>
</evidence>
<dbReference type="InterPro" id="IPR002139">
    <property type="entry name" value="Ribo/fructo_kinase"/>
</dbReference>
<evidence type="ECO:0000256" key="3">
    <source>
        <dbReference type="ARBA" id="ARBA00022777"/>
    </source>
</evidence>
<dbReference type="Proteomes" id="UP000677228">
    <property type="component" value="Unassembled WGS sequence"/>
</dbReference>
<dbReference type="InterPro" id="IPR052562">
    <property type="entry name" value="Ketohexokinase-related"/>
</dbReference>
<evidence type="ECO:0000313" key="6">
    <source>
        <dbReference type="EMBL" id="CAF1090392.1"/>
    </source>
</evidence>
<proteinExistence type="inferred from homology"/>
<feature type="domain" description="Carbohydrate kinase PfkB" evidence="5">
    <location>
        <begin position="262"/>
        <end position="314"/>
    </location>
</feature>
<accession>A0A8S2KFI8</accession>
<evidence type="ECO:0000256" key="1">
    <source>
        <dbReference type="ARBA" id="ARBA00010688"/>
    </source>
</evidence>
<dbReference type="Proteomes" id="UP000682733">
    <property type="component" value="Unassembled WGS sequence"/>
</dbReference>
<organism evidence="7 8">
    <name type="scientific">Didymodactylos carnosus</name>
    <dbReference type="NCBI Taxonomy" id="1234261"/>
    <lineage>
        <taxon>Eukaryota</taxon>
        <taxon>Metazoa</taxon>
        <taxon>Spiralia</taxon>
        <taxon>Gnathifera</taxon>
        <taxon>Rotifera</taxon>
        <taxon>Eurotatoria</taxon>
        <taxon>Bdelloidea</taxon>
        <taxon>Philodinida</taxon>
        <taxon>Philodinidae</taxon>
        <taxon>Didymodactylos</taxon>
    </lineage>
</organism>
<evidence type="ECO:0000313" key="7">
    <source>
        <dbReference type="EMBL" id="CAF3852105.1"/>
    </source>
</evidence>
<keyword evidence="3 4" id="KW-0418">Kinase</keyword>
<comment type="caution">
    <text evidence="7">The sequence shown here is derived from an EMBL/GenBank/DDBJ whole genome shotgun (WGS) entry which is preliminary data.</text>
</comment>
<dbReference type="PROSITE" id="PS00584">
    <property type="entry name" value="PFKB_KINASES_2"/>
    <property type="match status" value="1"/>
</dbReference>
<dbReference type="PANTHER" id="PTHR42774:SF3">
    <property type="entry name" value="KETOHEXOKINASE"/>
    <property type="match status" value="1"/>
</dbReference>
<protein>
    <recommendedName>
        <fullName evidence="5">Carbohydrate kinase PfkB domain-containing protein</fullName>
    </recommendedName>
</protein>
<comment type="similarity">
    <text evidence="1 4">Belongs to the carbohydrate kinase PfkB family.</text>
</comment>
<keyword evidence="2 4" id="KW-0808">Transferase</keyword>
<dbReference type="EMBL" id="CAJNOK010009452">
    <property type="protein sequence ID" value="CAF1090392.1"/>
    <property type="molecule type" value="Genomic_DNA"/>
</dbReference>
<dbReference type="InterPro" id="IPR011611">
    <property type="entry name" value="PfkB_dom"/>
</dbReference>
<dbReference type="Gene3D" id="3.40.1190.20">
    <property type="match status" value="1"/>
</dbReference>
<dbReference type="PANTHER" id="PTHR42774">
    <property type="entry name" value="PHOSPHOTRANSFERASE SYSTEM TRANSPORT PROTEIN"/>
    <property type="match status" value="1"/>
</dbReference>
<evidence type="ECO:0000313" key="8">
    <source>
        <dbReference type="Proteomes" id="UP000682733"/>
    </source>
</evidence>
<dbReference type="SUPFAM" id="SSF53613">
    <property type="entry name" value="Ribokinase-like"/>
    <property type="match status" value="1"/>
</dbReference>
<dbReference type="Pfam" id="PF00294">
    <property type="entry name" value="PfkB"/>
    <property type="match status" value="2"/>
</dbReference>
<dbReference type="PRINTS" id="PR00990">
    <property type="entry name" value="RIBOKINASE"/>
</dbReference>
<name>A0A8S2KFI8_9BILA</name>
<dbReference type="AlphaFoldDB" id="A0A8S2KFI8"/>
<evidence type="ECO:0000256" key="2">
    <source>
        <dbReference type="ARBA" id="ARBA00022679"/>
    </source>
</evidence>
<dbReference type="InterPro" id="IPR002173">
    <property type="entry name" value="Carboh/pur_kinase_PfkB_CS"/>
</dbReference>